<dbReference type="EMBL" id="MT144654">
    <property type="protein sequence ID" value="QJH96521.1"/>
    <property type="molecule type" value="Genomic_DNA"/>
</dbReference>
<reference evidence="1" key="1">
    <citation type="submission" date="2020-03" db="EMBL/GenBank/DDBJ databases">
        <title>The deep terrestrial virosphere.</title>
        <authorList>
            <person name="Holmfeldt K."/>
            <person name="Nilsson E."/>
            <person name="Simone D."/>
            <person name="Lopez-Fernandez M."/>
            <person name="Wu X."/>
            <person name="de Brujin I."/>
            <person name="Lundin D."/>
            <person name="Andersson A."/>
            <person name="Bertilsson S."/>
            <person name="Dopson M."/>
        </authorList>
    </citation>
    <scope>NUCLEOTIDE SEQUENCE</scope>
    <source>
        <strain evidence="1">TM448A01077</strain>
        <strain evidence="2">TM448B00749</strain>
    </source>
</reference>
<sequence length="138" mass="14323">MPYNLSSYIGELNNPNNQAITTLRGNMNTLANSMTQSIGNTAADAGWGGNSGLLGKTTANTVMPAVSQGMGQGLAEIEGQRMQLLLSALSEQERNALQERLFREQMQFNQQQAIWGGIGGGVGNILGGFATGGFGGGG</sequence>
<dbReference type="AlphaFoldDB" id="A0A6H1ZMF1"/>
<gene>
    <name evidence="1" type="ORF">TM448A01077_0003</name>
    <name evidence="2" type="ORF">TM448B00749_0013</name>
</gene>
<name>A0A6H1ZMF1_9ZZZZ</name>
<organism evidence="1">
    <name type="scientific">viral metagenome</name>
    <dbReference type="NCBI Taxonomy" id="1070528"/>
    <lineage>
        <taxon>unclassified sequences</taxon>
        <taxon>metagenomes</taxon>
        <taxon>organismal metagenomes</taxon>
    </lineage>
</organism>
<evidence type="ECO:0000313" key="1">
    <source>
        <dbReference type="EMBL" id="QJA48688.1"/>
    </source>
</evidence>
<dbReference type="EMBL" id="MT144097">
    <property type="protein sequence ID" value="QJA48688.1"/>
    <property type="molecule type" value="Genomic_DNA"/>
</dbReference>
<protein>
    <submittedName>
        <fullName evidence="1">Uncharacterized protein</fullName>
    </submittedName>
</protein>
<accession>A0A6H1ZMF1</accession>
<proteinExistence type="predicted"/>
<evidence type="ECO:0000313" key="2">
    <source>
        <dbReference type="EMBL" id="QJH96521.1"/>
    </source>
</evidence>